<organism evidence="1 2">
    <name type="scientific">Amaricoccus macauensis</name>
    <dbReference type="NCBI Taxonomy" id="57001"/>
    <lineage>
        <taxon>Bacteria</taxon>
        <taxon>Pseudomonadati</taxon>
        <taxon>Pseudomonadota</taxon>
        <taxon>Alphaproteobacteria</taxon>
        <taxon>Rhodobacterales</taxon>
        <taxon>Paracoccaceae</taxon>
        <taxon>Amaricoccus</taxon>
    </lineage>
</organism>
<comment type="caution">
    <text evidence="1">The sequence shown here is derived from an EMBL/GenBank/DDBJ whole genome shotgun (WGS) entry which is preliminary data.</text>
</comment>
<evidence type="ECO:0008006" key="3">
    <source>
        <dbReference type="Google" id="ProtNLM"/>
    </source>
</evidence>
<reference evidence="1 2" key="1">
    <citation type="submission" date="2020-08" db="EMBL/GenBank/DDBJ databases">
        <title>Genomic Encyclopedia of Type Strains, Phase IV (KMG-IV): sequencing the most valuable type-strain genomes for metagenomic binning, comparative biology and taxonomic classification.</title>
        <authorList>
            <person name="Goeker M."/>
        </authorList>
    </citation>
    <scope>NUCLEOTIDE SEQUENCE [LARGE SCALE GENOMIC DNA]</scope>
    <source>
        <strain evidence="1 2">DSM 101730</strain>
    </source>
</reference>
<dbReference type="RefSeq" id="WP_184149038.1">
    <property type="nucleotide sequence ID" value="NZ_JACHFM010000002.1"/>
</dbReference>
<dbReference type="Proteomes" id="UP000549457">
    <property type="component" value="Unassembled WGS sequence"/>
</dbReference>
<accession>A0A840SNL6</accession>
<dbReference type="GO" id="GO:0047661">
    <property type="term" value="F:amino-acid racemase activity"/>
    <property type="evidence" value="ECO:0007669"/>
    <property type="project" value="InterPro"/>
</dbReference>
<name>A0A840SNL6_9RHOB</name>
<evidence type="ECO:0000313" key="1">
    <source>
        <dbReference type="EMBL" id="MBB5222350.1"/>
    </source>
</evidence>
<dbReference type="Pfam" id="PF01177">
    <property type="entry name" value="Asp_Glu_race"/>
    <property type="match status" value="1"/>
</dbReference>
<dbReference type="AlphaFoldDB" id="A0A840SNL6"/>
<protein>
    <recommendedName>
        <fullName evidence="3">Arylsulfatase</fullName>
    </recommendedName>
</protein>
<dbReference type="InterPro" id="IPR015942">
    <property type="entry name" value="Asp/Glu/hydantoin_racemase"/>
</dbReference>
<evidence type="ECO:0000313" key="2">
    <source>
        <dbReference type="Proteomes" id="UP000549457"/>
    </source>
</evidence>
<sequence length="226" mass="23902">MSRIALIHAVEIAMAPIRAAFGELWPEAELVNILDDSLSPDRTLDAELTPALSDRIRDLGAYAVRSGANGVLYTCSAFGPAIEAVQREHIVPVLKPNEAMFSDVLATARSAGMVATFGRSIDSMETEFAEAAGGRVPLQTVLAEGAMDALRRGDAYEHNRLVAEAAASLVGCDTVMLAHFSTAQALAMTQERITARVTSAPHAAVACLKARLSGVDASHISRSRMG</sequence>
<proteinExistence type="predicted"/>
<keyword evidence="2" id="KW-1185">Reference proteome</keyword>
<gene>
    <name evidence="1" type="ORF">HNP73_002286</name>
</gene>
<dbReference type="EMBL" id="JACHFM010000002">
    <property type="protein sequence ID" value="MBB5222350.1"/>
    <property type="molecule type" value="Genomic_DNA"/>
</dbReference>